<evidence type="ECO:0000313" key="2">
    <source>
        <dbReference type="Proteomes" id="UP000255523"/>
    </source>
</evidence>
<keyword evidence="2" id="KW-1185">Reference proteome</keyword>
<sequence>METIESSKEAYLYLEKGEVLISSGQLILFMKEKQVYLKAPQWTAKVSQEDFLELFKTHSFILYEKKEESDSSLKDEEYYQWRSHYL</sequence>
<gene>
    <name evidence="1" type="ORF">NCTC11087_01842</name>
</gene>
<dbReference type="Proteomes" id="UP000255523">
    <property type="component" value="Unassembled WGS sequence"/>
</dbReference>
<name>A0A380LNU2_9FIRM</name>
<protein>
    <submittedName>
        <fullName evidence="1">Uncharacterized protein</fullName>
    </submittedName>
</protein>
<evidence type="ECO:0000313" key="1">
    <source>
        <dbReference type="EMBL" id="SUO04913.1"/>
    </source>
</evidence>
<dbReference type="AlphaFoldDB" id="A0A380LNU2"/>
<accession>A0A380LNU2</accession>
<organism evidence="1 2">
    <name type="scientific">Faecalicoccus pleomorphus</name>
    <dbReference type="NCBI Taxonomy" id="1323"/>
    <lineage>
        <taxon>Bacteria</taxon>
        <taxon>Bacillati</taxon>
        <taxon>Bacillota</taxon>
        <taxon>Erysipelotrichia</taxon>
        <taxon>Erysipelotrichales</taxon>
        <taxon>Erysipelotrichaceae</taxon>
        <taxon>Faecalicoccus</taxon>
    </lineage>
</organism>
<reference evidence="1 2" key="1">
    <citation type="submission" date="2018-06" db="EMBL/GenBank/DDBJ databases">
        <authorList>
            <consortium name="Pathogen Informatics"/>
            <person name="Doyle S."/>
        </authorList>
    </citation>
    <scope>NUCLEOTIDE SEQUENCE [LARGE SCALE GENOMIC DNA]</scope>
    <source>
        <strain evidence="1 2">NCTC11087</strain>
    </source>
</reference>
<dbReference type="GeneID" id="77462782"/>
<proteinExistence type="predicted"/>
<dbReference type="RefSeq" id="WP_022790503.1">
    <property type="nucleotide sequence ID" value="NZ_CALZNX010000038.1"/>
</dbReference>
<dbReference type="EMBL" id="UHFX01000003">
    <property type="protein sequence ID" value="SUO04913.1"/>
    <property type="molecule type" value="Genomic_DNA"/>
</dbReference>